<reference evidence="3" key="1">
    <citation type="submission" date="2017-10" db="EMBL/GenBank/DDBJ databases">
        <title>Rapid genome shrinkage in a self-fertile nematode reveals novel sperm competition proteins.</title>
        <authorList>
            <person name="Yin D."/>
            <person name="Schwarz E.M."/>
            <person name="Thomas C.G."/>
            <person name="Felde R.L."/>
            <person name="Korf I.F."/>
            <person name="Cutter A.D."/>
            <person name="Schartner C.M."/>
            <person name="Ralston E.J."/>
            <person name="Meyer B.J."/>
            <person name="Haag E.S."/>
        </authorList>
    </citation>
    <scope>NUCLEOTIDE SEQUENCE [LARGE SCALE GENOMIC DNA]</scope>
    <source>
        <strain evidence="3">JU1422</strain>
    </source>
</reference>
<dbReference type="EMBL" id="PDUG01000005">
    <property type="protein sequence ID" value="PIC29712.1"/>
    <property type="molecule type" value="Genomic_DNA"/>
</dbReference>
<evidence type="ECO:0000256" key="1">
    <source>
        <dbReference type="SAM" id="SignalP"/>
    </source>
</evidence>
<dbReference type="Proteomes" id="UP000230233">
    <property type="component" value="Chromosome V"/>
</dbReference>
<accession>A0A2G5TR50</accession>
<gene>
    <name evidence="2" type="primary">Cnig_chr_V.g21213</name>
    <name evidence="2" type="ORF">B9Z55_021213</name>
</gene>
<name>A0A2G5TR50_9PELO</name>
<keyword evidence="3" id="KW-1185">Reference proteome</keyword>
<protein>
    <submittedName>
        <fullName evidence="2">Uncharacterized protein</fullName>
    </submittedName>
</protein>
<comment type="caution">
    <text evidence="2">The sequence shown here is derived from an EMBL/GenBank/DDBJ whole genome shotgun (WGS) entry which is preliminary data.</text>
</comment>
<organism evidence="2 3">
    <name type="scientific">Caenorhabditis nigoni</name>
    <dbReference type="NCBI Taxonomy" id="1611254"/>
    <lineage>
        <taxon>Eukaryota</taxon>
        <taxon>Metazoa</taxon>
        <taxon>Ecdysozoa</taxon>
        <taxon>Nematoda</taxon>
        <taxon>Chromadorea</taxon>
        <taxon>Rhabditida</taxon>
        <taxon>Rhabditina</taxon>
        <taxon>Rhabditomorpha</taxon>
        <taxon>Rhabditoidea</taxon>
        <taxon>Rhabditidae</taxon>
        <taxon>Peloderinae</taxon>
        <taxon>Caenorhabditis</taxon>
    </lineage>
</organism>
<evidence type="ECO:0000313" key="3">
    <source>
        <dbReference type="Proteomes" id="UP000230233"/>
    </source>
</evidence>
<sequence length="146" mass="17272">MNFSTIFLFLAILHTSFSVDVDPAVKVRRHLKRIYAKAKANDIKEMSKFFDIKAEENLLGTDLVGFFLTYDSYRINTVRQAASRRIMTKLTFFSSTDKNIPERKLLWKLRKKFFLDTFMIFAQSFIFPFSYFFSCAENFSAFPSYR</sequence>
<keyword evidence="1" id="KW-0732">Signal</keyword>
<feature type="signal peptide" evidence="1">
    <location>
        <begin position="1"/>
        <end position="18"/>
    </location>
</feature>
<proteinExistence type="predicted"/>
<feature type="chain" id="PRO_5013841906" evidence="1">
    <location>
        <begin position="19"/>
        <end position="146"/>
    </location>
</feature>
<dbReference type="AlphaFoldDB" id="A0A2G5TR50"/>
<evidence type="ECO:0000313" key="2">
    <source>
        <dbReference type="EMBL" id="PIC29712.1"/>
    </source>
</evidence>